<dbReference type="Proteomes" id="UP001500394">
    <property type="component" value="Unassembled WGS sequence"/>
</dbReference>
<dbReference type="EMBL" id="BAABGR010000008">
    <property type="protein sequence ID" value="GAA4513548.1"/>
    <property type="molecule type" value="Genomic_DNA"/>
</dbReference>
<dbReference type="Pfam" id="PF00515">
    <property type="entry name" value="TPR_1"/>
    <property type="match status" value="1"/>
</dbReference>
<dbReference type="Pfam" id="PF13432">
    <property type="entry name" value="TPR_16"/>
    <property type="match status" value="1"/>
</dbReference>
<feature type="repeat" description="TPR" evidence="3">
    <location>
        <begin position="232"/>
        <end position="265"/>
    </location>
</feature>
<protein>
    <submittedName>
        <fullName evidence="4">Tetratricopeptide repeat protein</fullName>
    </submittedName>
</protein>
<accession>A0ABP8QYS8</accession>
<dbReference type="Pfam" id="PF13174">
    <property type="entry name" value="TPR_6"/>
    <property type="match status" value="1"/>
</dbReference>
<evidence type="ECO:0000256" key="2">
    <source>
        <dbReference type="ARBA" id="ARBA00022803"/>
    </source>
</evidence>
<dbReference type="PROSITE" id="PS50005">
    <property type="entry name" value="TPR"/>
    <property type="match status" value="4"/>
</dbReference>
<evidence type="ECO:0000256" key="1">
    <source>
        <dbReference type="ARBA" id="ARBA00022737"/>
    </source>
</evidence>
<dbReference type="InterPro" id="IPR050498">
    <property type="entry name" value="Ycf3"/>
</dbReference>
<dbReference type="InterPro" id="IPR011990">
    <property type="entry name" value="TPR-like_helical_dom_sf"/>
</dbReference>
<sequence>MSLLANTYFLLASSQLFPFSERVKRFEEHPSEALEMARRGYSLVKEGKMSEAFTIYNEAIEKFPEQPFFYACKAILFMRLEDEESAFYNYQSAKRLDFNYHHYLEWLENKGQMEEAVELLELNDIQPEEEEAQLLLNRAMLQVQHFNYEEAIADFTEAFDKTRRLDILVSRAAISMQLLRYDEALDDLNAVLQGQRSAEAYLYRAKLYAFVRENSSALQDFEQAVQLAPTDARIYEERASLYEQLKEYDKAANDYSQIITLKEDDFYAYVLRADVYEKLENWEAAIADYSEAIKLNPYYSDLYQYRGELRARVGDSAGAEEDFRKFEELEDEDED</sequence>
<keyword evidence="5" id="KW-1185">Reference proteome</keyword>
<keyword evidence="2 3" id="KW-0802">TPR repeat</keyword>
<dbReference type="Gene3D" id="1.25.40.10">
    <property type="entry name" value="Tetratricopeptide repeat domain"/>
    <property type="match status" value="4"/>
</dbReference>
<comment type="caution">
    <text evidence="4">The sequence shown here is derived from an EMBL/GenBank/DDBJ whole genome shotgun (WGS) entry which is preliminary data.</text>
</comment>
<feature type="repeat" description="TPR" evidence="3">
    <location>
        <begin position="33"/>
        <end position="66"/>
    </location>
</feature>
<feature type="repeat" description="TPR" evidence="3">
    <location>
        <begin position="266"/>
        <end position="299"/>
    </location>
</feature>
<evidence type="ECO:0000313" key="4">
    <source>
        <dbReference type="EMBL" id="GAA4513548.1"/>
    </source>
</evidence>
<reference evidence="5" key="1">
    <citation type="journal article" date="2019" name="Int. J. Syst. Evol. Microbiol.">
        <title>The Global Catalogue of Microorganisms (GCM) 10K type strain sequencing project: providing services to taxonomists for standard genome sequencing and annotation.</title>
        <authorList>
            <consortium name="The Broad Institute Genomics Platform"/>
            <consortium name="The Broad Institute Genome Sequencing Center for Infectious Disease"/>
            <person name="Wu L."/>
            <person name="Ma J."/>
        </authorList>
    </citation>
    <scope>NUCLEOTIDE SEQUENCE [LARGE SCALE GENOMIC DNA]</scope>
    <source>
        <strain evidence="5">JCM 17858</strain>
    </source>
</reference>
<dbReference type="RefSeq" id="WP_345065384.1">
    <property type="nucleotide sequence ID" value="NZ_BAABGR010000008.1"/>
</dbReference>
<organism evidence="4 5">
    <name type="scientific">Sphingobacterium thermophilum</name>
    <dbReference type="NCBI Taxonomy" id="768534"/>
    <lineage>
        <taxon>Bacteria</taxon>
        <taxon>Pseudomonadati</taxon>
        <taxon>Bacteroidota</taxon>
        <taxon>Sphingobacteriia</taxon>
        <taxon>Sphingobacteriales</taxon>
        <taxon>Sphingobacteriaceae</taxon>
        <taxon>Sphingobacterium</taxon>
    </lineage>
</organism>
<dbReference type="PANTHER" id="PTHR44858:SF1">
    <property type="entry name" value="UDP-N-ACETYLGLUCOSAMINE--PEPTIDE N-ACETYLGLUCOSAMINYLTRANSFERASE SPINDLY-RELATED"/>
    <property type="match status" value="1"/>
</dbReference>
<dbReference type="PANTHER" id="PTHR44858">
    <property type="entry name" value="TETRATRICOPEPTIDE REPEAT PROTEIN 6"/>
    <property type="match status" value="1"/>
</dbReference>
<proteinExistence type="predicted"/>
<evidence type="ECO:0000256" key="3">
    <source>
        <dbReference type="PROSITE-ProRule" id="PRU00339"/>
    </source>
</evidence>
<dbReference type="SMART" id="SM00028">
    <property type="entry name" value="TPR"/>
    <property type="match status" value="7"/>
</dbReference>
<gene>
    <name evidence="4" type="ORF">GCM10023173_09190</name>
</gene>
<evidence type="ECO:0000313" key="5">
    <source>
        <dbReference type="Proteomes" id="UP001500394"/>
    </source>
</evidence>
<feature type="repeat" description="TPR" evidence="3">
    <location>
        <begin position="198"/>
        <end position="231"/>
    </location>
</feature>
<dbReference type="SUPFAM" id="SSF48452">
    <property type="entry name" value="TPR-like"/>
    <property type="match status" value="2"/>
</dbReference>
<name>A0ABP8QYS8_9SPHI</name>
<keyword evidence="1" id="KW-0677">Repeat</keyword>
<dbReference type="InterPro" id="IPR019734">
    <property type="entry name" value="TPR_rpt"/>
</dbReference>